<evidence type="ECO:0000313" key="3">
    <source>
        <dbReference type="Proteomes" id="UP000515981"/>
    </source>
</evidence>
<feature type="transmembrane region" description="Helical" evidence="1">
    <location>
        <begin position="21"/>
        <end position="45"/>
    </location>
</feature>
<keyword evidence="1" id="KW-0812">Transmembrane</keyword>
<keyword evidence="1" id="KW-0472">Membrane</keyword>
<feature type="transmembrane region" description="Helical" evidence="1">
    <location>
        <begin position="104"/>
        <end position="123"/>
    </location>
</feature>
<dbReference type="RefSeq" id="WP_249326735.1">
    <property type="nucleotide sequence ID" value="NZ_CP060633.1"/>
</dbReference>
<evidence type="ECO:0000313" key="2">
    <source>
        <dbReference type="EMBL" id="QNM03511.1"/>
    </source>
</evidence>
<feature type="transmembrane region" description="Helical" evidence="1">
    <location>
        <begin position="249"/>
        <end position="273"/>
    </location>
</feature>
<feature type="transmembrane region" description="Helical" evidence="1">
    <location>
        <begin position="135"/>
        <end position="152"/>
    </location>
</feature>
<keyword evidence="1" id="KW-1133">Transmembrane helix</keyword>
<evidence type="ECO:0000256" key="1">
    <source>
        <dbReference type="SAM" id="Phobius"/>
    </source>
</evidence>
<protein>
    <submittedName>
        <fullName evidence="2">Conjugal transfer protein TraX</fullName>
    </submittedName>
</protein>
<feature type="transmembrane region" description="Helical" evidence="1">
    <location>
        <begin position="211"/>
        <end position="237"/>
    </location>
</feature>
<dbReference type="InterPro" id="IPR008875">
    <property type="entry name" value="TraX"/>
</dbReference>
<accession>A0A7G9FY79</accession>
<dbReference type="KEGG" id="ssun:H9Q77_05250"/>
<dbReference type="Proteomes" id="UP000515981">
    <property type="component" value="Chromosome"/>
</dbReference>
<feature type="transmembrane region" description="Helical" evidence="1">
    <location>
        <begin position="164"/>
        <end position="185"/>
    </location>
</feature>
<keyword evidence="3" id="KW-1185">Reference proteome</keyword>
<sequence>MQTEVIQAGAIQGKRGINSAVLKNIAVVTMLIDHIGAVIMTRLLIRNGLYEAMVNQEAYTAWMGQNGGMYGIYMAMRIIGRLAFPIYCFLLVEGFQKTHNVKKYLGRMFLFALISEVPFDLAFSGKAWYPAYQNVFFTLLLGLLVIAGLHLVEQHFAGTTVGKTILRVGLNAVIILTGCVLALVLKTDYDFKGILAITVLYLFRNRKKAQMWAGVIIFLLMDSLEMFAALSFILIWFYNGTRGRQNKYFFYFFYPAHLLLLWLVCVAMGIAGIPAI</sequence>
<dbReference type="Pfam" id="PF05857">
    <property type="entry name" value="TraX"/>
    <property type="match status" value="1"/>
</dbReference>
<reference evidence="2 3" key="1">
    <citation type="submission" date="2020-08" db="EMBL/GenBank/DDBJ databases">
        <authorList>
            <person name="Liu C."/>
            <person name="Sun Q."/>
        </authorList>
    </citation>
    <scope>NUCLEOTIDE SEQUENCE [LARGE SCALE GENOMIC DNA]</scope>
    <source>
        <strain evidence="2 3">NSJ-8</strain>
    </source>
</reference>
<gene>
    <name evidence="2" type="ORF">H9Q77_05250</name>
</gene>
<dbReference type="EMBL" id="CP060633">
    <property type="protein sequence ID" value="QNM03511.1"/>
    <property type="molecule type" value="Genomic_DNA"/>
</dbReference>
<dbReference type="AlphaFoldDB" id="A0A7G9FY79"/>
<feature type="transmembrane region" description="Helical" evidence="1">
    <location>
        <begin position="70"/>
        <end position="92"/>
    </location>
</feature>
<proteinExistence type="predicted"/>
<organism evidence="2 3">
    <name type="scientific">Simiaoa sunii</name>
    <dbReference type="NCBI Taxonomy" id="2763672"/>
    <lineage>
        <taxon>Bacteria</taxon>
        <taxon>Bacillati</taxon>
        <taxon>Bacillota</taxon>
        <taxon>Clostridia</taxon>
        <taxon>Lachnospirales</taxon>
        <taxon>Lachnospiraceae</taxon>
        <taxon>Simiaoa</taxon>
    </lineage>
</organism>
<name>A0A7G9FY79_9FIRM</name>